<dbReference type="AlphaFoldDB" id="A0A2W5K7Z7"/>
<dbReference type="EMBL" id="QFPN01000011">
    <property type="protein sequence ID" value="PZQ11634.1"/>
    <property type="molecule type" value="Genomic_DNA"/>
</dbReference>
<comment type="caution">
    <text evidence="2">The sequence shown here is derived from an EMBL/GenBank/DDBJ whole genome shotgun (WGS) entry which is preliminary data.</text>
</comment>
<organism evidence="2 3">
    <name type="scientific">Ancylobacter novellus</name>
    <name type="common">Thiobacillus novellus</name>
    <dbReference type="NCBI Taxonomy" id="921"/>
    <lineage>
        <taxon>Bacteria</taxon>
        <taxon>Pseudomonadati</taxon>
        <taxon>Pseudomonadota</taxon>
        <taxon>Alphaproteobacteria</taxon>
        <taxon>Hyphomicrobiales</taxon>
        <taxon>Xanthobacteraceae</taxon>
        <taxon>Ancylobacter</taxon>
    </lineage>
</organism>
<feature type="signal peptide" evidence="1">
    <location>
        <begin position="1"/>
        <end position="26"/>
    </location>
</feature>
<protein>
    <submittedName>
        <fullName evidence="2">Uncharacterized protein</fullName>
    </submittedName>
</protein>
<accession>A0A2W5K7Z7</accession>
<keyword evidence="1" id="KW-0732">Signal</keyword>
<dbReference type="Proteomes" id="UP000249577">
    <property type="component" value="Unassembled WGS sequence"/>
</dbReference>
<name>A0A2W5K7Z7_ANCNO</name>
<gene>
    <name evidence="2" type="ORF">DI565_18015</name>
</gene>
<proteinExistence type="predicted"/>
<reference evidence="2 3" key="1">
    <citation type="submission" date="2017-08" db="EMBL/GenBank/DDBJ databases">
        <title>Infants hospitalized years apart are colonized by the same room-sourced microbial strains.</title>
        <authorList>
            <person name="Brooks B."/>
            <person name="Olm M.R."/>
            <person name="Firek B.A."/>
            <person name="Baker R."/>
            <person name="Thomas B.C."/>
            <person name="Morowitz M.J."/>
            <person name="Banfield J.F."/>
        </authorList>
    </citation>
    <scope>NUCLEOTIDE SEQUENCE [LARGE SCALE GENOMIC DNA]</scope>
    <source>
        <strain evidence="2">S2_005_003_R2_43</strain>
    </source>
</reference>
<evidence type="ECO:0000256" key="1">
    <source>
        <dbReference type="SAM" id="SignalP"/>
    </source>
</evidence>
<evidence type="ECO:0000313" key="3">
    <source>
        <dbReference type="Proteomes" id="UP000249577"/>
    </source>
</evidence>
<evidence type="ECO:0000313" key="2">
    <source>
        <dbReference type="EMBL" id="PZQ11634.1"/>
    </source>
</evidence>
<sequence>MRKFGTIAAAAAAAALLTMSATGALAVTKKNQTLNGLKVTKFTWTDSQGLKRSVSLKRQGLGNPGNGGYAIRMTYQVREPSGTLRTVTADAPANEGFGYFVSHERYRYFSDGSERPISRKIFGKDDSPLGRGFPVTTVDGLDNEKRKSVIFKLTYPRYGTKAAGGINSDTGRDQPPLGTAKGLFALYDLPVTIEWTFQDGRDYPRITTAVSLKKLPGPDRVSFDLRGPYGKLDFDDGNNPISGVTWGDRYLFQSNGSPLTRNSTWTWNQPNGGARFIGITAGGYEMGLLEPRTYATSQINDGFAYGRGETSATHSTANAGCPGQELPCDYEWPYQATNYELPYDNPNGSTTSEKIAWGSTPFYGTTLAGTWDGTGSTPLDGFPASKKLVYSVCVVLGETVAGGLTRFVAEGGGNYSCATN</sequence>
<feature type="chain" id="PRO_5016087367" evidence="1">
    <location>
        <begin position="27"/>
        <end position="420"/>
    </location>
</feature>